<protein>
    <recommendedName>
        <fullName evidence="1">peptidylprolyl isomerase</fullName>
        <ecNumber evidence="1">5.2.1.8</ecNumber>
    </recommendedName>
</protein>
<dbReference type="GO" id="GO:0009507">
    <property type="term" value="C:chloroplast"/>
    <property type="evidence" value="ECO:0007669"/>
    <property type="project" value="InterPro"/>
</dbReference>
<feature type="domain" description="PPIase FKBP-type" evidence="3">
    <location>
        <begin position="72"/>
        <end position="171"/>
    </location>
</feature>
<dbReference type="Gene3D" id="3.10.50.40">
    <property type="match status" value="1"/>
</dbReference>
<evidence type="ECO:0000256" key="2">
    <source>
        <dbReference type="SAM" id="SignalP"/>
    </source>
</evidence>
<keyword evidence="1" id="KW-0697">Rotamase</keyword>
<dbReference type="PANTHER" id="PTHR47833">
    <property type="entry name" value="PHOTOSYNTHETIC NDH SUBUNIT OF LUMENAL LOCATION 4, CHLOROPLASTIC"/>
    <property type="match status" value="1"/>
</dbReference>
<dbReference type="Pfam" id="PF00254">
    <property type="entry name" value="FKBP_C"/>
    <property type="match status" value="1"/>
</dbReference>
<dbReference type="AlphaFoldDB" id="A0A8J2SUF9"/>
<evidence type="ECO:0000256" key="1">
    <source>
        <dbReference type="PROSITE-ProRule" id="PRU00277"/>
    </source>
</evidence>
<dbReference type="InterPro" id="IPR001179">
    <property type="entry name" value="PPIase_FKBP_dom"/>
</dbReference>
<dbReference type="PANTHER" id="PTHR47833:SF2">
    <property type="entry name" value="PEPTIDYLPROLYL ISOMERASE"/>
    <property type="match status" value="1"/>
</dbReference>
<keyword evidence="1" id="KW-0413">Isomerase</keyword>
<reference evidence="4" key="1">
    <citation type="submission" date="2021-11" db="EMBL/GenBank/DDBJ databases">
        <authorList>
            <consortium name="Genoscope - CEA"/>
            <person name="William W."/>
        </authorList>
    </citation>
    <scope>NUCLEOTIDE SEQUENCE</scope>
</reference>
<dbReference type="InterPro" id="IPR046357">
    <property type="entry name" value="PPIase_dom_sf"/>
</dbReference>
<dbReference type="SUPFAM" id="SSF54534">
    <property type="entry name" value="FKBP-like"/>
    <property type="match status" value="1"/>
</dbReference>
<dbReference type="PROSITE" id="PS50059">
    <property type="entry name" value="FKBP_PPIASE"/>
    <property type="match status" value="1"/>
</dbReference>
<comment type="catalytic activity">
    <reaction evidence="1">
        <text>[protein]-peptidylproline (omega=180) = [protein]-peptidylproline (omega=0)</text>
        <dbReference type="Rhea" id="RHEA:16237"/>
        <dbReference type="Rhea" id="RHEA-COMP:10747"/>
        <dbReference type="Rhea" id="RHEA-COMP:10748"/>
        <dbReference type="ChEBI" id="CHEBI:83833"/>
        <dbReference type="ChEBI" id="CHEBI:83834"/>
        <dbReference type="EC" id="5.2.1.8"/>
    </reaction>
</comment>
<organism evidence="4 5">
    <name type="scientific">Pelagomonas calceolata</name>
    <dbReference type="NCBI Taxonomy" id="35677"/>
    <lineage>
        <taxon>Eukaryota</taxon>
        <taxon>Sar</taxon>
        <taxon>Stramenopiles</taxon>
        <taxon>Ochrophyta</taxon>
        <taxon>Pelagophyceae</taxon>
        <taxon>Pelagomonadales</taxon>
        <taxon>Pelagomonadaceae</taxon>
        <taxon>Pelagomonas</taxon>
    </lineage>
</organism>
<dbReference type="OrthoDB" id="77911at2759"/>
<keyword evidence="5" id="KW-1185">Reference proteome</keyword>
<feature type="chain" id="PRO_5035318808" description="peptidylprolyl isomerase" evidence="2">
    <location>
        <begin position="19"/>
        <end position="213"/>
    </location>
</feature>
<evidence type="ECO:0000313" key="5">
    <source>
        <dbReference type="Proteomes" id="UP000789595"/>
    </source>
</evidence>
<name>A0A8J2SUF9_9STRA</name>
<proteinExistence type="predicted"/>
<evidence type="ECO:0000259" key="3">
    <source>
        <dbReference type="PROSITE" id="PS50059"/>
    </source>
</evidence>
<dbReference type="InterPro" id="IPR044183">
    <property type="entry name" value="PNSL4/FKBP13-like"/>
</dbReference>
<evidence type="ECO:0000313" key="4">
    <source>
        <dbReference type="EMBL" id="CAH0374582.1"/>
    </source>
</evidence>
<keyword evidence="2" id="KW-0732">Signal</keyword>
<gene>
    <name evidence="4" type="ORF">PECAL_4P18770</name>
</gene>
<accession>A0A8J2SUF9</accession>
<dbReference type="GO" id="GO:0003755">
    <property type="term" value="F:peptidyl-prolyl cis-trans isomerase activity"/>
    <property type="evidence" value="ECO:0007669"/>
    <property type="project" value="UniProtKB-KW"/>
</dbReference>
<sequence>MPRQALRRSLLLVAAAAALKPLQRRAALSGLTSAALVQTQPARADELSFSKARNGLEYADAKVGSGSPFRTGQRVAVDYVMSTTGARYGSKIDATKDRNEPYSWVLGDGTTILGLEQAILGGDGVPPMLPGGVRRLIVPAELAYIDKARPAKNSLQIQDCEKGRGPVPPNAPERAGDMGAGEYQRFKNIYCNPNRPYQPDLVLDVRLFGRKGG</sequence>
<dbReference type="Proteomes" id="UP000789595">
    <property type="component" value="Unassembled WGS sequence"/>
</dbReference>
<dbReference type="EMBL" id="CAKKNE010000004">
    <property type="protein sequence ID" value="CAH0374582.1"/>
    <property type="molecule type" value="Genomic_DNA"/>
</dbReference>
<dbReference type="EC" id="5.2.1.8" evidence="1"/>
<comment type="caution">
    <text evidence="4">The sequence shown here is derived from an EMBL/GenBank/DDBJ whole genome shotgun (WGS) entry which is preliminary data.</text>
</comment>
<feature type="signal peptide" evidence="2">
    <location>
        <begin position="1"/>
        <end position="18"/>
    </location>
</feature>